<organism evidence="1 2">
    <name type="scientific">Vaccinium darrowii</name>
    <dbReference type="NCBI Taxonomy" id="229202"/>
    <lineage>
        <taxon>Eukaryota</taxon>
        <taxon>Viridiplantae</taxon>
        <taxon>Streptophyta</taxon>
        <taxon>Embryophyta</taxon>
        <taxon>Tracheophyta</taxon>
        <taxon>Spermatophyta</taxon>
        <taxon>Magnoliopsida</taxon>
        <taxon>eudicotyledons</taxon>
        <taxon>Gunneridae</taxon>
        <taxon>Pentapetalae</taxon>
        <taxon>asterids</taxon>
        <taxon>Ericales</taxon>
        <taxon>Ericaceae</taxon>
        <taxon>Vaccinioideae</taxon>
        <taxon>Vaccinieae</taxon>
        <taxon>Vaccinium</taxon>
    </lineage>
</organism>
<protein>
    <submittedName>
        <fullName evidence="1">Uncharacterized protein</fullName>
    </submittedName>
</protein>
<accession>A0ACB7YD89</accession>
<keyword evidence="2" id="KW-1185">Reference proteome</keyword>
<gene>
    <name evidence="1" type="ORF">Vadar_006835</name>
</gene>
<comment type="caution">
    <text evidence="1">The sequence shown here is derived from an EMBL/GenBank/DDBJ whole genome shotgun (WGS) entry which is preliminary data.</text>
</comment>
<proteinExistence type="predicted"/>
<evidence type="ECO:0000313" key="2">
    <source>
        <dbReference type="Proteomes" id="UP000828048"/>
    </source>
</evidence>
<dbReference type="Proteomes" id="UP000828048">
    <property type="component" value="Chromosome 8"/>
</dbReference>
<reference evidence="1 2" key="1">
    <citation type="journal article" date="2021" name="Hortic Res">
        <title>High-quality reference genome and annotation aids understanding of berry development for evergreen blueberry (Vaccinium darrowii).</title>
        <authorList>
            <person name="Yu J."/>
            <person name="Hulse-Kemp A.M."/>
            <person name="Babiker E."/>
            <person name="Staton M."/>
        </authorList>
    </citation>
    <scope>NUCLEOTIDE SEQUENCE [LARGE SCALE GENOMIC DNA]</scope>
    <source>
        <strain evidence="2">cv. NJ 8807/NJ 8810</strain>
        <tissue evidence="1">Young leaf</tissue>
    </source>
</reference>
<evidence type="ECO:0000313" key="1">
    <source>
        <dbReference type="EMBL" id="KAH7851059.1"/>
    </source>
</evidence>
<sequence>MRAIGTNSTTTTTTTTTTVWRWNSPIPYLFGGLALMLGLITIALILLICSRRKPVRSSTPSGGGAGEGKPISDEADLQPKVLVIMAGNNKPTFLAIPISSSTDKKQSTTGDDDLV</sequence>
<name>A0ACB7YD89_9ERIC</name>
<dbReference type="EMBL" id="CM037158">
    <property type="protein sequence ID" value="KAH7851059.1"/>
    <property type="molecule type" value="Genomic_DNA"/>
</dbReference>